<dbReference type="Gene3D" id="3.40.50.150">
    <property type="entry name" value="Vaccinia Virus protein VP39"/>
    <property type="match status" value="1"/>
</dbReference>
<dbReference type="OMA" id="TEATWEI"/>
<evidence type="ECO:0000256" key="3">
    <source>
        <dbReference type="ARBA" id="ARBA00022679"/>
    </source>
</evidence>
<feature type="domain" description="Methyltransferase" evidence="5">
    <location>
        <begin position="211"/>
        <end position="341"/>
    </location>
</feature>
<comment type="similarity">
    <text evidence="1">Belongs to the methyltransferase superfamily.</text>
</comment>
<dbReference type="AlphaFoldDB" id="B5YLT9"/>
<feature type="compositionally biased region" description="Basic and acidic residues" evidence="4">
    <location>
        <begin position="62"/>
        <end position="80"/>
    </location>
</feature>
<gene>
    <name evidence="6" type="ORF">THAPS_25365</name>
</gene>
<reference evidence="6 7" key="1">
    <citation type="journal article" date="2004" name="Science">
        <title>The genome of the diatom Thalassiosira pseudonana: ecology, evolution, and metabolism.</title>
        <authorList>
            <person name="Armbrust E.V."/>
            <person name="Berges J.A."/>
            <person name="Bowler C."/>
            <person name="Green B.R."/>
            <person name="Martinez D."/>
            <person name="Putnam N.H."/>
            <person name="Zhou S."/>
            <person name="Allen A.E."/>
            <person name="Apt K.E."/>
            <person name="Bechner M."/>
            <person name="Brzezinski M.A."/>
            <person name="Chaal B.K."/>
            <person name="Chiovitti A."/>
            <person name="Davis A.K."/>
            <person name="Demarest M.S."/>
            <person name="Detter J.C."/>
            <person name="Glavina T."/>
            <person name="Goodstein D."/>
            <person name="Hadi M.Z."/>
            <person name="Hellsten U."/>
            <person name="Hildebrand M."/>
            <person name="Jenkins B.D."/>
            <person name="Jurka J."/>
            <person name="Kapitonov V.V."/>
            <person name="Kroger N."/>
            <person name="Lau W.W."/>
            <person name="Lane T.W."/>
            <person name="Larimer F.W."/>
            <person name="Lippmeier J.C."/>
            <person name="Lucas S."/>
            <person name="Medina M."/>
            <person name="Montsant A."/>
            <person name="Obornik M."/>
            <person name="Parker M.S."/>
            <person name="Palenik B."/>
            <person name="Pazour G.J."/>
            <person name="Richardson P.M."/>
            <person name="Rynearson T.A."/>
            <person name="Saito M.A."/>
            <person name="Schwartz D.C."/>
            <person name="Thamatrakoln K."/>
            <person name="Valentin K."/>
            <person name="Vardi A."/>
            <person name="Wilkerson F.P."/>
            <person name="Rokhsar D.S."/>
        </authorList>
    </citation>
    <scope>NUCLEOTIDE SEQUENCE [LARGE SCALE GENOMIC DNA]</scope>
    <source>
        <strain evidence="6 7">CCMP1335</strain>
    </source>
</reference>
<dbReference type="SUPFAM" id="SSF53335">
    <property type="entry name" value="S-adenosyl-L-methionine-dependent methyltransferases"/>
    <property type="match status" value="1"/>
</dbReference>
<dbReference type="HOGENOM" id="CLU_570515_0_0_1"/>
<feature type="region of interest" description="Disordered" evidence="4">
    <location>
        <begin position="145"/>
        <end position="206"/>
    </location>
</feature>
<dbReference type="GO" id="GO:0032259">
    <property type="term" value="P:methylation"/>
    <property type="evidence" value="ECO:0007669"/>
    <property type="project" value="UniProtKB-KW"/>
</dbReference>
<protein>
    <recommendedName>
        <fullName evidence="5">Methyltransferase domain-containing protein</fullName>
    </recommendedName>
</protein>
<dbReference type="PANTHER" id="PTHR12176">
    <property type="entry name" value="SAM-DEPENDENT METHYLTRANSFERASE SUPERFAMILY PROTEIN"/>
    <property type="match status" value="1"/>
</dbReference>
<dbReference type="PaxDb" id="35128-Thaps25365"/>
<dbReference type="PANTHER" id="PTHR12176:SF80">
    <property type="entry name" value="EEF1A LYSINE METHYLTRANSFERASE 4"/>
    <property type="match status" value="1"/>
</dbReference>
<keyword evidence="2" id="KW-0489">Methyltransferase</keyword>
<keyword evidence="7" id="KW-1185">Reference proteome</keyword>
<dbReference type="EMBL" id="CP001159">
    <property type="protein sequence ID" value="ACI64135.1"/>
    <property type="molecule type" value="Genomic_DNA"/>
</dbReference>
<evidence type="ECO:0000256" key="4">
    <source>
        <dbReference type="SAM" id="MobiDB-lite"/>
    </source>
</evidence>
<evidence type="ECO:0000256" key="2">
    <source>
        <dbReference type="ARBA" id="ARBA00022603"/>
    </source>
</evidence>
<dbReference type="GO" id="GO:0008168">
    <property type="term" value="F:methyltransferase activity"/>
    <property type="evidence" value="ECO:0007669"/>
    <property type="project" value="UniProtKB-KW"/>
</dbReference>
<evidence type="ECO:0000313" key="6">
    <source>
        <dbReference type="EMBL" id="ACI64135.1"/>
    </source>
</evidence>
<evidence type="ECO:0000313" key="7">
    <source>
        <dbReference type="Proteomes" id="UP000001449"/>
    </source>
</evidence>
<evidence type="ECO:0000259" key="5">
    <source>
        <dbReference type="Pfam" id="PF13847"/>
    </source>
</evidence>
<feature type="compositionally biased region" description="Acidic residues" evidence="4">
    <location>
        <begin position="145"/>
        <end position="169"/>
    </location>
</feature>
<dbReference type="GeneID" id="7442979"/>
<dbReference type="InterPro" id="IPR025714">
    <property type="entry name" value="Methyltranfer_dom"/>
</dbReference>
<feature type="region of interest" description="Disordered" evidence="4">
    <location>
        <begin position="1"/>
        <end position="101"/>
    </location>
</feature>
<dbReference type="RefSeq" id="XP_002295418.1">
    <property type="nucleotide sequence ID" value="XM_002295382.1"/>
</dbReference>
<feature type="compositionally biased region" description="Polar residues" evidence="4">
    <location>
        <begin position="48"/>
        <end position="57"/>
    </location>
</feature>
<keyword evidence="3" id="KW-0808">Transferase</keyword>
<dbReference type="KEGG" id="tps:THAPS_25365"/>
<evidence type="ECO:0000256" key="1">
    <source>
        <dbReference type="ARBA" id="ARBA00008361"/>
    </source>
</evidence>
<dbReference type="Pfam" id="PF13847">
    <property type="entry name" value="Methyltransf_31"/>
    <property type="match status" value="1"/>
</dbReference>
<sequence>MKRKPETAVGGTSGDGGDASGASNSSGGGEADPSNTKRHKNVDALPTSADSSNQTSLPPKYGTKEYWEARYKSHLADSDASKTSTATGNTKKDESNTNEASTYIVDGIELSKEATKPGHAWYFSYEELRPLVMPLIFGDVEEEASDIEEYDEDAESWVEEEEGSEEEVGDGVTTQPYGNENEDETSNNKPDNDEEDQQEATIQLSKDARPKSVLEIGCGDVPLGTALAEDLLSMESDTGCGAELVVNEITCIDYSEIVVQTLIDKHHEEIDPKRKLQPSFRALDARALPYGANTYDLILEKGTLDAMLSDPDEGLTNCIKIVKEMARVCREGGAILIVSHLNANEPKGMGWLEDVVFCGLKDEFRERKELAKKRDETATVTDVEDTNEAKEVLWSIEVHGESGLDAEEGSNASDDNNEDASAKSYGPAVYIIKKKCILASIAREVLDKKKNAKEGSGNAFGEDDDEAVMPPVKLEFLTY</sequence>
<name>B5YLT9_THAPS</name>
<dbReference type="InterPro" id="IPR029063">
    <property type="entry name" value="SAM-dependent_MTases_sf"/>
</dbReference>
<proteinExistence type="inferred from homology"/>
<organism evidence="6 7">
    <name type="scientific">Thalassiosira pseudonana</name>
    <name type="common">Marine diatom</name>
    <name type="synonym">Cyclotella nana</name>
    <dbReference type="NCBI Taxonomy" id="35128"/>
    <lineage>
        <taxon>Eukaryota</taxon>
        <taxon>Sar</taxon>
        <taxon>Stramenopiles</taxon>
        <taxon>Ochrophyta</taxon>
        <taxon>Bacillariophyta</taxon>
        <taxon>Coscinodiscophyceae</taxon>
        <taxon>Thalassiosirophycidae</taxon>
        <taxon>Thalassiosirales</taxon>
        <taxon>Thalassiosiraceae</taxon>
        <taxon>Thalassiosira</taxon>
    </lineage>
</organism>
<dbReference type="eggNOG" id="KOG2352">
    <property type="taxonomic scope" value="Eukaryota"/>
</dbReference>
<dbReference type="Proteomes" id="UP000001449">
    <property type="component" value="Chromosome 18"/>
</dbReference>
<dbReference type="InterPro" id="IPR051419">
    <property type="entry name" value="Lys/N-term_MeTrsfase_sf"/>
</dbReference>
<reference evidence="6 7" key="2">
    <citation type="journal article" date="2008" name="Nature">
        <title>The Phaeodactylum genome reveals the evolutionary history of diatom genomes.</title>
        <authorList>
            <person name="Bowler C."/>
            <person name="Allen A.E."/>
            <person name="Badger J.H."/>
            <person name="Grimwood J."/>
            <person name="Jabbari K."/>
            <person name="Kuo A."/>
            <person name="Maheswari U."/>
            <person name="Martens C."/>
            <person name="Maumus F."/>
            <person name="Otillar R.P."/>
            <person name="Rayko E."/>
            <person name="Salamov A."/>
            <person name="Vandepoele K."/>
            <person name="Beszteri B."/>
            <person name="Gruber A."/>
            <person name="Heijde M."/>
            <person name="Katinka M."/>
            <person name="Mock T."/>
            <person name="Valentin K."/>
            <person name="Verret F."/>
            <person name="Berges J.A."/>
            <person name="Brownlee C."/>
            <person name="Cadoret J.P."/>
            <person name="Chiovitti A."/>
            <person name="Choi C.J."/>
            <person name="Coesel S."/>
            <person name="De Martino A."/>
            <person name="Detter J.C."/>
            <person name="Durkin C."/>
            <person name="Falciatore A."/>
            <person name="Fournet J."/>
            <person name="Haruta M."/>
            <person name="Huysman M.J."/>
            <person name="Jenkins B.D."/>
            <person name="Jiroutova K."/>
            <person name="Jorgensen R.E."/>
            <person name="Joubert Y."/>
            <person name="Kaplan A."/>
            <person name="Kroger N."/>
            <person name="Kroth P.G."/>
            <person name="La Roche J."/>
            <person name="Lindquist E."/>
            <person name="Lommer M."/>
            <person name="Martin-Jezequel V."/>
            <person name="Lopez P.J."/>
            <person name="Lucas S."/>
            <person name="Mangogna M."/>
            <person name="McGinnis K."/>
            <person name="Medlin L.K."/>
            <person name="Montsant A."/>
            <person name="Oudot-Le Secq M.P."/>
            <person name="Napoli C."/>
            <person name="Obornik M."/>
            <person name="Parker M.S."/>
            <person name="Petit J.L."/>
            <person name="Porcel B.M."/>
            <person name="Poulsen N."/>
            <person name="Robison M."/>
            <person name="Rychlewski L."/>
            <person name="Rynearson T.A."/>
            <person name="Schmutz J."/>
            <person name="Shapiro H."/>
            <person name="Siaut M."/>
            <person name="Stanley M."/>
            <person name="Sussman M.R."/>
            <person name="Taylor A.R."/>
            <person name="Vardi A."/>
            <person name="von Dassow P."/>
            <person name="Vyverman W."/>
            <person name="Willis A."/>
            <person name="Wyrwicz L.S."/>
            <person name="Rokhsar D.S."/>
            <person name="Weissenbach J."/>
            <person name="Armbrust E.V."/>
            <person name="Green B.R."/>
            <person name="Van de Peer Y."/>
            <person name="Grigoriev I.V."/>
        </authorList>
    </citation>
    <scope>NUCLEOTIDE SEQUENCE [LARGE SCALE GENOMIC DNA]</scope>
    <source>
        <strain evidence="6 7">CCMP1335</strain>
    </source>
</reference>
<dbReference type="CDD" id="cd02440">
    <property type="entry name" value="AdoMet_MTases"/>
    <property type="match status" value="1"/>
</dbReference>
<accession>B5YLT9</accession>
<dbReference type="InParanoid" id="B5YLT9"/>